<keyword evidence="1" id="KW-0067">ATP-binding</keyword>
<dbReference type="GO" id="GO:0006310">
    <property type="term" value="P:DNA recombination"/>
    <property type="evidence" value="ECO:0007669"/>
    <property type="project" value="UniProtKB-KW"/>
</dbReference>
<evidence type="ECO:0000313" key="4">
    <source>
        <dbReference type="Proteomes" id="UP000499080"/>
    </source>
</evidence>
<evidence type="ECO:0000313" key="3">
    <source>
        <dbReference type="EMBL" id="GBL96709.1"/>
    </source>
</evidence>
<dbReference type="Pfam" id="PF05970">
    <property type="entry name" value="PIF1"/>
    <property type="match status" value="1"/>
</dbReference>
<comment type="cofactor">
    <cofactor evidence="1">
        <name>Mg(2+)</name>
        <dbReference type="ChEBI" id="CHEBI:18420"/>
    </cofactor>
</comment>
<evidence type="ECO:0000256" key="1">
    <source>
        <dbReference type="RuleBase" id="RU363044"/>
    </source>
</evidence>
<keyword evidence="1" id="KW-0227">DNA damage</keyword>
<dbReference type="GO" id="GO:0006281">
    <property type="term" value="P:DNA repair"/>
    <property type="evidence" value="ECO:0007669"/>
    <property type="project" value="UniProtKB-KW"/>
</dbReference>
<comment type="catalytic activity">
    <reaction evidence="1">
        <text>ATP + H2O = ADP + phosphate + H(+)</text>
        <dbReference type="Rhea" id="RHEA:13065"/>
        <dbReference type="ChEBI" id="CHEBI:15377"/>
        <dbReference type="ChEBI" id="CHEBI:15378"/>
        <dbReference type="ChEBI" id="CHEBI:30616"/>
        <dbReference type="ChEBI" id="CHEBI:43474"/>
        <dbReference type="ChEBI" id="CHEBI:456216"/>
        <dbReference type="EC" id="5.6.2.3"/>
    </reaction>
</comment>
<dbReference type="GO" id="GO:0000723">
    <property type="term" value="P:telomere maintenance"/>
    <property type="evidence" value="ECO:0007669"/>
    <property type="project" value="InterPro"/>
</dbReference>
<dbReference type="GO" id="GO:0043139">
    <property type="term" value="F:5'-3' DNA helicase activity"/>
    <property type="evidence" value="ECO:0007669"/>
    <property type="project" value="UniProtKB-EC"/>
</dbReference>
<dbReference type="PANTHER" id="PTHR10492:SF57">
    <property type="entry name" value="ATP-DEPENDENT DNA HELICASE"/>
    <property type="match status" value="1"/>
</dbReference>
<feature type="domain" description="DNA helicase Pif1-like DEAD-box helicase" evidence="2">
    <location>
        <begin position="1"/>
        <end position="74"/>
    </location>
</feature>
<protein>
    <recommendedName>
        <fullName evidence="1">ATP-dependent DNA helicase</fullName>
        <ecNumber evidence="1">5.6.2.3</ecNumber>
    </recommendedName>
</protein>
<dbReference type="InterPro" id="IPR010285">
    <property type="entry name" value="DNA_helicase_pif1-like_DEAD"/>
</dbReference>
<keyword evidence="1" id="KW-0547">Nucleotide-binding</keyword>
<comment type="similarity">
    <text evidence="1">Belongs to the helicase family.</text>
</comment>
<proteinExistence type="inferred from homology"/>
<accession>A0A4Y2BY43</accession>
<reference evidence="3 4" key="1">
    <citation type="journal article" date="2019" name="Sci. Rep.">
        <title>Orb-weaving spider Araneus ventricosus genome elucidates the spidroin gene catalogue.</title>
        <authorList>
            <person name="Kono N."/>
            <person name="Nakamura H."/>
            <person name="Ohtoshi R."/>
            <person name="Moran D.A.P."/>
            <person name="Shinohara A."/>
            <person name="Yoshida Y."/>
            <person name="Fujiwara M."/>
            <person name="Mori M."/>
            <person name="Tomita M."/>
            <person name="Arakawa K."/>
        </authorList>
    </citation>
    <scope>NUCLEOTIDE SEQUENCE [LARGE SCALE GENOMIC DNA]</scope>
</reference>
<keyword evidence="1" id="KW-0234">DNA repair</keyword>
<organism evidence="3 4">
    <name type="scientific">Araneus ventricosus</name>
    <name type="common">Orbweaver spider</name>
    <name type="synonym">Epeira ventricosa</name>
    <dbReference type="NCBI Taxonomy" id="182803"/>
    <lineage>
        <taxon>Eukaryota</taxon>
        <taxon>Metazoa</taxon>
        <taxon>Ecdysozoa</taxon>
        <taxon>Arthropoda</taxon>
        <taxon>Chelicerata</taxon>
        <taxon>Arachnida</taxon>
        <taxon>Araneae</taxon>
        <taxon>Araneomorphae</taxon>
        <taxon>Entelegynae</taxon>
        <taxon>Araneoidea</taxon>
        <taxon>Araneidae</taxon>
        <taxon>Araneus</taxon>
    </lineage>
</organism>
<sequence>MVLAGDFRHTLPVILHGTRADEMQVCLESSYLWNDIQKLGLTTNMRVHINGYPSAQQFADSLLQLGNGAITPDNQDGCIARQRIGRIVKSQKELKEAMFPNVAQHFIDHSWLCQRVILVPRNEDVSFMNKQFLLELTGRV</sequence>
<dbReference type="AlphaFoldDB" id="A0A4Y2BY43"/>
<name>A0A4Y2BY43_ARAVE</name>
<dbReference type="GO" id="GO:0016887">
    <property type="term" value="F:ATP hydrolysis activity"/>
    <property type="evidence" value="ECO:0007669"/>
    <property type="project" value="RHEA"/>
</dbReference>
<gene>
    <name evidence="3" type="ORF">AVEN_111846_1</name>
</gene>
<keyword evidence="1" id="KW-0347">Helicase</keyword>
<comment type="caution">
    <text evidence="3">The sequence shown here is derived from an EMBL/GenBank/DDBJ whole genome shotgun (WGS) entry which is preliminary data.</text>
</comment>
<dbReference type="GO" id="GO:0005524">
    <property type="term" value="F:ATP binding"/>
    <property type="evidence" value="ECO:0007669"/>
    <property type="project" value="UniProtKB-KW"/>
</dbReference>
<dbReference type="EC" id="5.6.2.3" evidence="1"/>
<dbReference type="OrthoDB" id="272985at2759"/>
<keyword evidence="4" id="KW-1185">Reference proteome</keyword>
<keyword evidence="1" id="KW-0378">Hydrolase</keyword>
<keyword evidence="1" id="KW-0233">DNA recombination</keyword>
<dbReference type="PANTHER" id="PTHR10492">
    <property type="match status" value="1"/>
</dbReference>
<dbReference type="EMBL" id="BGPR01000123">
    <property type="protein sequence ID" value="GBL96709.1"/>
    <property type="molecule type" value="Genomic_DNA"/>
</dbReference>
<evidence type="ECO:0000259" key="2">
    <source>
        <dbReference type="Pfam" id="PF05970"/>
    </source>
</evidence>
<dbReference type="Proteomes" id="UP000499080">
    <property type="component" value="Unassembled WGS sequence"/>
</dbReference>